<feature type="domain" description="OLD protein-like TOPRIM" evidence="2">
    <location>
        <begin position="379"/>
        <end position="443"/>
    </location>
</feature>
<dbReference type="AlphaFoldDB" id="A0A239B6R9"/>
<evidence type="ECO:0000259" key="2">
    <source>
        <dbReference type="Pfam" id="PF20469"/>
    </source>
</evidence>
<dbReference type="Pfam" id="PF13304">
    <property type="entry name" value="AAA_21"/>
    <property type="match status" value="1"/>
</dbReference>
<evidence type="ECO:0000259" key="1">
    <source>
        <dbReference type="Pfam" id="PF13304"/>
    </source>
</evidence>
<dbReference type="PANTHER" id="PTHR43581:SF4">
    <property type="entry name" value="ATP_GTP PHOSPHATASE"/>
    <property type="match status" value="1"/>
</dbReference>
<name>A0A239B6R9_9PROT</name>
<gene>
    <name evidence="3" type="ORF">SAMN05192560_2321</name>
</gene>
<dbReference type="EMBL" id="FZOA01000014">
    <property type="protein sequence ID" value="SNS03566.1"/>
    <property type="molecule type" value="Genomic_DNA"/>
</dbReference>
<dbReference type="PANTHER" id="PTHR43581">
    <property type="entry name" value="ATP/GTP PHOSPHATASE"/>
    <property type="match status" value="1"/>
</dbReference>
<dbReference type="SUPFAM" id="SSF52540">
    <property type="entry name" value="P-loop containing nucleoside triphosphate hydrolases"/>
    <property type="match status" value="1"/>
</dbReference>
<dbReference type="RefSeq" id="WP_218816238.1">
    <property type="nucleotide sequence ID" value="NZ_FZOA01000014.1"/>
</dbReference>
<evidence type="ECO:0000313" key="3">
    <source>
        <dbReference type="EMBL" id="SNS03566.1"/>
    </source>
</evidence>
<feature type="domain" description="ATPase AAA-type core" evidence="1">
    <location>
        <begin position="28"/>
        <end position="337"/>
    </location>
</feature>
<dbReference type="InterPro" id="IPR034139">
    <property type="entry name" value="TOPRIM_OLD"/>
</dbReference>
<dbReference type="GO" id="GO:0016887">
    <property type="term" value="F:ATP hydrolysis activity"/>
    <property type="evidence" value="ECO:0007669"/>
    <property type="project" value="InterPro"/>
</dbReference>
<accession>A0A239B6R9</accession>
<reference evidence="4" key="1">
    <citation type="submission" date="2017-06" db="EMBL/GenBank/DDBJ databases">
        <authorList>
            <person name="Varghese N."/>
            <person name="Submissions S."/>
        </authorList>
    </citation>
    <scope>NUCLEOTIDE SEQUENCE [LARGE SCALE GENOMIC DNA]</scope>
    <source>
        <strain evidence="4">Ca-68</strain>
    </source>
</reference>
<dbReference type="Gene3D" id="3.40.50.300">
    <property type="entry name" value="P-loop containing nucleotide triphosphate hydrolases"/>
    <property type="match status" value="1"/>
</dbReference>
<keyword evidence="4" id="KW-1185">Reference proteome</keyword>
<dbReference type="GO" id="GO:0004519">
    <property type="term" value="F:endonuclease activity"/>
    <property type="evidence" value="ECO:0007669"/>
    <property type="project" value="UniProtKB-KW"/>
</dbReference>
<proteinExistence type="predicted"/>
<keyword evidence="3" id="KW-0378">Hydrolase</keyword>
<dbReference type="InterPro" id="IPR003959">
    <property type="entry name" value="ATPase_AAA_core"/>
</dbReference>
<dbReference type="InterPro" id="IPR027417">
    <property type="entry name" value="P-loop_NTPase"/>
</dbReference>
<dbReference type="Pfam" id="PF20469">
    <property type="entry name" value="OLD-like_TOPRIM"/>
    <property type="match status" value="1"/>
</dbReference>
<protein>
    <submittedName>
        <fullName evidence="3">Predicted ATP-dependent endonuclease of the OLD family, contains P-loop ATPase and TOPRIM domains</fullName>
    </submittedName>
</protein>
<dbReference type="InterPro" id="IPR051396">
    <property type="entry name" value="Bact_Antivir_Def_Nuclease"/>
</dbReference>
<dbReference type="Proteomes" id="UP000198305">
    <property type="component" value="Unassembled WGS sequence"/>
</dbReference>
<keyword evidence="3" id="KW-0540">Nuclease</keyword>
<dbReference type="GO" id="GO:0006302">
    <property type="term" value="P:double-strand break repair"/>
    <property type="evidence" value="ECO:0007669"/>
    <property type="project" value="InterPro"/>
</dbReference>
<organism evidence="3 4">
    <name type="scientific">Methylobacillus rhizosphaerae</name>
    <dbReference type="NCBI Taxonomy" id="551994"/>
    <lineage>
        <taxon>Bacteria</taxon>
        <taxon>Pseudomonadati</taxon>
        <taxon>Pseudomonadota</taxon>
        <taxon>Betaproteobacteria</taxon>
        <taxon>Nitrosomonadales</taxon>
        <taxon>Methylophilaceae</taxon>
        <taxon>Methylobacillus</taxon>
    </lineage>
</organism>
<dbReference type="CDD" id="cd01026">
    <property type="entry name" value="TOPRIM_OLD"/>
    <property type="match status" value="1"/>
</dbReference>
<sequence length="540" mass="59849">MAPQVIQKVVLKNFRRFRSTTIEFAAGLNILVGDNEAGKSTVLEAINLALTSRWQGKFFSGEFAPHFINLDATTEYLDAVRAGETPEPPEVVVELYLSESADTVRLKGTNNSLGEDACGLRLVARFDQEGFSDEYQSYVADKDEVRSVPTEFYRIDWHDFGAHAVNPRAIKVTSSLIDASRIRLQSGADYYLQRIITESLDTKQRAQLSRAFRSLQESFVDDASITALNDALDASQEQITDKKLTMAINASQNNQWDSALAPHLDSLPLHMAGSGEQNKLKILLALARRVEDAHLILVEEPENHLSFSSLNQLIEKIGTKCEERQVVISTHSSYVINKLGLDKLMLLSGESVTRTSDLPADTQDYFKKLSGYDTLRLVLAKAVILVEGPSDELIVQRAYRDKHNKRPIEDGVDVINVRGLSAKRFLDLAVPLKRRVAVINDNDGDFAKNITEKYADYSTNDFISIHASDEDDLKTLEPQIVASAGLDAVNKALSTAFTTEAEASDFMIANKTGAALALHDTAQTLTWPQYIQDAVDGIHE</sequence>
<keyword evidence="3" id="KW-0255">Endonuclease</keyword>
<evidence type="ECO:0000313" key="4">
    <source>
        <dbReference type="Proteomes" id="UP000198305"/>
    </source>
</evidence>